<dbReference type="EMBL" id="WHUW01000141">
    <property type="protein sequence ID" value="KAF8421507.1"/>
    <property type="molecule type" value="Genomic_DNA"/>
</dbReference>
<evidence type="ECO:0000313" key="1">
    <source>
        <dbReference type="EMBL" id="KAF8421507.1"/>
    </source>
</evidence>
<evidence type="ECO:0000313" key="2">
    <source>
        <dbReference type="Proteomes" id="UP001194468"/>
    </source>
</evidence>
<evidence type="ECO:0008006" key="3">
    <source>
        <dbReference type="Google" id="ProtNLM"/>
    </source>
</evidence>
<dbReference type="GO" id="GO:0008757">
    <property type="term" value="F:S-adenosylmethionine-dependent methyltransferase activity"/>
    <property type="evidence" value="ECO:0007669"/>
    <property type="project" value="UniProtKB-ARBA"/>
</dbReference>
<dbReference type="InterPro" id="IPR029063">
    <property type="entry name" value="SAM-dependent_MTases_sf"/>
</dbReference>
<dbReference type="InterPro" id="IPR019410">
    <property type="entry name" value="Methyltransf_16"/>
</dbReference>
<sequence length="85" mass="9016">MSTPSTARLQMPTVCDFDPLLWTTPHEPLGVIELGSGTSMVAVGVVRVIRAATPGGFVIATDLPDVCPLLQHHLHTSTSREIAPT</sequence>
<dbReference type="Gene3D" id="3.40.50.150">
    <property type="entry name" value="Vaccinia Virus protein VP39"/>
    <property type="match status" value="1"/>
</dbReference>
<reference evidence="1" key="2">
    <citation type="journal article" date="2020" name="Nat. Commun.">
        <title>Large-scale genome sequencing of mycorrhizal fungi provides insights into the early evolution of symbiotic traits.</title>
        <authorList>
            <person name="Miyauchi S."/>
            <person name="Kiss E."/>
            <person name="Kuo A."/>
            <person name="Drula E."/>
            <person name="Kohler A."/>
            <person name="Sanchez-Garcia M."/>
            <person name="Morin E."/>
            <person name="Andreopoulos B."/>
            <person name="Barry K.W."/>
            <person name="Bonito G."/>
            <person name="Buee M."/>
            <person name="Carver A."/>
            <person name="Chen C."/>
            <person name="Cichocki N."/>
            <person name="Clum A."/>
            <person name="Culley D."/>
            <person name="Crous P.W."/>
            <person name="Fauchery L."/>
            <person name="Girlanda M."/>
            <person name="Hayes R.D."/>
            <person name="Keri Z."/>
            <person name="LaButti K."/>
            <person name="Lipzen A."/>
            <person name="Lombard V."/>
            <person name="Magnuson J."/>
            <person name="Maillard F."/>
            <person name="Murat C."/>
            <person name="Nolan M."/>
            <person name="Ohm R.A."/>
            <person name="Pangilinan J."/>
            <person name="Pereira M.F."/>
            <person name="Perotto S."/>
            <person name="Peter M."/>
            <person name="Pfister S."/>
            <person name="Riley R."/>
            <person name="Sitrit Y."/>
            <person name="Stielow J.B."/>
            <person name="Szollosi G."/>
            <person name="Zifcakova L."/>
            <person name="Stursova M."/>
            <person name="Spatafora J.W."/>
            <person name="Tedersoo L."/>
            <person name="Vaario L.M."/>
            <person name="Yamada A."/>
            <person name="Yan M."/>
            <person name="Wang P."/>
            <person name="Xu J."/>
            <person name="Bruns T."/>
            <person name="Baldrian P."/>
            <person name="Vilgalys R."/>
            <person name="Dunand C."/>
            <person name="Henrissat B."/>
            <person name="Grigoriev I.V."/>
            <person name="Hibbett D."/>
            <person name="Nagy L.G."/>
            <person name="Martin F.M."/>
        </authorList>
    </citation>
    <scope>NUCLEOTIDE SEQUENCE</scope>
    <source>
        <strain evidence="1">BED1</strain>
    </source>
</reference>
<protein>
    <recommendedName>
        <fullName evidence="3">Methyltransferase</fullName>
    </recommendedName>
</protein>
<organism evidence="1 2">
    <name type="scientific">Boletus edulis BED1</name>
    <dbReference type="NCBI Taxonomy" id="1328754"/>
    <lineage>
        <taxon>Eukaryota</taxon>
        <taxon>Fungi</taxon>
        <taxon>Dikarya</taxon>
        <taxon>Basidiomycota</taxon>
        <taxon>Agaricomycotina</taxon>
        <taxon>Agaricomycetes</taxon>
        <taxon>Agaricomycetidae</taxon>
        <taxon>Boletales</taxon>
        <taxon>Boletineae</taxon>
        <taxon>Boletaceae</taxon>
        <taxon>Boletoideae</taxon>
        <taxon>Boletus</taxon>
    </lineage>
</organism>
<accession>A0AAD4G6L4</accession>
<comment type="caution">
    <text evidence="1">The sequence shown here is derived from an EMBL/GenBank/DDBJ whole genome shotgun (WGS) entry which is preliminary data.</text>
</comment>
<dbReference type="AlphaFoldDB" id="A0AAD4G6L4"/>
<dbReference type="Proteomes" id="UP001194468">
    <property type="component" value="Unassembled WGS sequence"/>
</dbReference>
<keyword evidence="2" id="KW-1185">Reference proteome</keyword>
<dbReference type="Pfam" id="PF10294">
    <property type="entry name" value="Methyltransf_16"/>
    <property type="match status" value="1"/>
</dbReference>
<gene>
    <name evidence="1" type="ORF">L210DRAFT_3572777</name>
</gene>
<reference evidence="1" key="1">
    <citation type="submission" date="2019-10" db="EMBL/GenBank/DDBJ databases">
        <authorList>
            <consortium name="DOE Joint Genome Institute"/>
            <person name="Kuo A."/>
            <person name="Miyauchi S."/>
            <person name="Kiss E."/>
            <person name="Drula E."/>
            <person name="Kohler A."/>
            <person name="Sanchez-Garcia M."/>
            <person name="Andreopoulos B."/>
            <person name="Barry K.W."/>
            <person name="Bonito G."/>
            <person name="Buee M."/>
            <person name="Carver A."/>
            <person name="Chen C."/>
            <person name="Cichocki N."/>
            <person name="Clum A."/>
            <person name="Culley D."/>
            <person name="Crous P.W."/>
            <person name="Fauchery L."/>
            <person name="Girlanda M."/>
            <person name="Hayes R."/>
            <person name="Keri Z."/>
            <person name="LaButti K."/>
            <person name="Lipzen A."/>
            <person name="Lombard V."/>
            <person name="Magnuson J."/>
            <person name="Maillard F."/>
            <person name="Morin E."/>
            <person name="Murat C."/>
            <person name="Nolan M."/>
            <person name="Ohm R."/>
            <person name="Pangilinan J."/>
            <person name="Pereira M."/>
            <person name="Perotto S."/>
            <person name="Peter M."/>
            <person name="Riley R."/>
            <person name="Sitrit Y."/>
            <person name="Stielow B."/>
            <person name="Szollosi G."/>
            <person name="Zifcakova L."/>
            <person name="Stursova M."/>
            <person name="Spatafora J.W."/>
            <person name="Tedersoo L."/>
            <person name="Vaario L.-M."/>
            <person name="Yamada A."/>
            <person name="Yan M."/>
            <person name="Wang P."/>
            <person name="Xu J."/>
            <person name="Bruns T."/>
            <person name="Baldrian P."/>
            <person name="Vilgalys R."/>
            <person name="Henrissat B."/>
            <person name="Grigoriev I.V."/>
            <person name="Hibbett D."/>
            <person name="Nagy L.G."/>
            <person name="Martin F.M."/>
        </authorList>
    </citation>
    <scope>NUCLEOTIDE SEQUENCE</scope>
    <source>
        <strain evidence="1">BED1</strain>
    </source>
</reference>
<name>A0AAD4G6L4_BOLED</name>
<proteinExistence type="predicted"/>